<name>A0AC34FUT5_9BILA</name>
<evidence type="ECO:0000313" key="1">
    <source>
        <dbReference type="Proteomes" id="UP000887579"/>
    </source>
</evidence>
<sequence>MHLRGPLSSIQPSSSRSQASQSQASKSSKAGRQTVQQKKGFSFNDSENEMPVDEEDSQSNTNQNAYQSSGQEDLLGNDPLVQRNDAEAEAD</sequence>
<organism evidence="1 2">
    <name type="scientific">Panagrolaimus sp. ES5</name>
    <dbReference type="NCBI Taxonomy" id="591445"/>
    <lineage>
        <taxon>Eukaryota</taxon>
        <taxon>Metazoa</taxon>
        <taxon>Ecdysozoa</taxon>
        <taxon>Nematoda</taxon>
        <taxon>Chromadorea</taxon>
        <taxon>Rhabditida</taxon>
        <taxon>Tylenchina</taxon>
        <taxon>Panagrolaimomorpha</taxon>
        <taxon>Panagrolaimoidea</taxon>
        <taxon>Panagrolaimidae</taxon>
        <taxon>Panagrolaimus</taxon>
    </lineage>
</organism>
<protein>
    <submittedName>
        <fullName evidence="2">Uncharacterized protein</fullName>
    </submittedName>
</protein>
<accession>A0AC34FUT5</accession>
<dbReference type="Proteomes" id="UP000887579">
    <property type="component" value="Unplaced"/>
</dbReference>
<evidence type="ECO:0000313" key="2">
    <source>
        <dbReference type="WBParaSite" id="ES5_v2.g21161.t1"/>
    </source>
</evidence>
<proteinExistence type="predicted"/>
<dbReference type="WBParaSite" id="ES5_v2.g21161.t1">
    <property type="protein sequence ID" value="ES5_v2.g21161.t1"/>
    <property type="gene ID" value="ES5_v2.g21161"/>
</dbReference>
<reference evidence="2" key="1">
    <citation type="submission" date="2022-11" db="UniProtKB">
        <authorList>
            <consortium name="WormBaseParasite"/>
        </authorList>
    </citation>
    <scope>IDENTIFICATION</scope>
</reference>